<evidence type="ECO:0000313" key="1">
    <source>
        <dbReference type="EMBL" id="KAK3717417.1"/>
    </source>
</evidence>
<name>A0ACC3NIF1_9PEZI</name>
<protein>
    <submittedName>
        <fullName evidence="1">Ran-specific GTPase-activating protein 30</fullName>
    </submittedName>
</protein>
<keyword evidence="2" id="KW-1185">Reference proteome</keyword>
<reference evidence="1" key="1">
    <citation type="submission" date="2023-07" db="EMBL/GenBank/DDBJ databases">
        <title>Black Yeasts Isolated from many extreme environments.</title>
        <authorList>
            <person name="Coleine C."/>
            <person name="Stajich J.E."/>
            <person name="Selbmann L."/>
        </authorList>
    </citation>
    <scope>NUCLEOTIDE SEQUENCE</scope>
    <source>
        <strain evidence="1">CCFEE 5714</strain>
    </source>
</reference>
<evidence type="ECO:0000313" key="2">
    <source>
        <dbReference type="Proteomes" id="UP001281147"/>
    </source>
</evidence>
<dbReference type="EMBL" id="JAUTXU010000037">
    <property type="protein sequence ID" value="KAK3717417.1"/>
    <property type="molecule type" value="Genomic_DNA"/>
</dbReference>
<dbReference type="Proteomes" id="UP001281147">
    <property type="component" value="Unassembled WGS sequence"/>
</dbReference>
<sequence>MDVFLGRVTSQAMNYAIRSGVTITTTYALKQCGRLLKETPRSQHRAELMQLQLRLDSKIRIISPAIDMIELISARGNTSLESAVSLTKEIRYEIQRLGTRLSHAANDEELLRRKSTRAKSRDETERELKAIINEIKKLLVRIEDAVPLINLAITTSGVNLSTKLSGTISPSRLIQASTFLTAADSKYAAQPGRRVQVGPTYTLSLYMLFAGHAWRPIDENGIRETTWKEVIHKARLKLMRVPLEGLYDLPGESTSSAVDGATADTIPGEAKAAEFAYQMVLVEDLDDDRVHTFEDDEEQPGPFEEVATAGIRDVLPIHEISKVFYADTGKILNIGSDSEINSPVLLLRRDVHAEPPRRMLHRSQMGDTMGYYDDSVLSTTEVDGEHNQQSDIDAQLHGESAPNTPVKESPSETHRKSAAWRLPADLDPEWMAFEVYVEEPDSESDPEEPSLPSSREDSPGQGLTSALSKLNLKSSTPTASPTTNGQHQLMPSNLSPRPAGPPIKTSLSLLEMLMKLTALQQFRQESHLAIEDELLNFFLEDSSTAGAGPDKDYRQRLRHDAVRRVGFDPYDESPIKHRGEEYIQHARGAASPRPGFDPYAFHGELPQAESTPDFVRPSIERPDFVRGSPSSPSPVRQQAPSKHPTTANGAPHTAAPRTSSQASLLATPPGTARNRQAYLRAQSEPKVRSPLARELRRSQGRDEGVETSLGSEEAEGVEEERDVSH</sequence>
<comment type="caution">
    <text evidence="1">The sequence shown here is derived from an EMBL/GenBank/DDBJ whole genome shotgun (WGS) entry which is preliminary data.</text>
</comment>
<organism evidence="1 2">
    <name type="scientific">Vermiconidia calcicola</name>
    <dbReference type="NCBI Taxonomy" id="1690605"/>
    <lineage>
        <taxon>Eukaryota</taxon>
        <taxon>Fungi</taxon>
        <taxon>Dikarya</taxon>
        <taxon>Ascomycota</taxon>
        <taxon>Pezizomycotina</taxon>
        <taxon>Dothideomycetes</taxon>
        <taxon>Dothideomycetidae</taxon>
        <taxon>Mycosphaerellales</taxon>
        <taxon>Extremaceae</taxon>
        <taxon>Vermiconidia</taxon>
    </lineage>
</organism>
<accession>A0ACC3NIF1</accession>
<gene>
    <name evidence="1" type="primary">YRB30_1</name>
    <name evidence="1" type="ORF">LTR37_005806</name>
</gene>
<proteinExistence type="predicted"/>